<feature type="compositionally biased region" description="Polar residues" evidence="1">
    <location>
        <begin position="1"/>
        <end position="12"/>
    </location>
</feature>
<keyword evidence="3" id="KW-1185">Reference proteome</keyword>
<evidence type="ECO:0000313" key="2">
    <source>
        <dbReference type="EMBL" id="PPH75074.1"/>
    </source>
</evidence>
<protein>
    <submittedName>
        <fullName evidence="2">Uncharacterized protein</fullName>
    </submittedName>
</protein>
<proteinExistence type="predicted"/>
<evidence type="ECO:0000313" key="3">
    <source>
        <dbReference type="Proteomes" id="UP000239698"/>
    </source>
</evidence>
<name>A0ABX5AAJ3_RATRA</name>
<gene>
    <name evidence="2" type="ORF">C5C40_12005</name>
</gene>
<feature type="region of interest" description="Disordered" evidence="1">
    <location>
        <begin position="1"/>
        <end position="99"/>
    </location>
</feature>
<evidence type="ECO:0000256" key="1">
    <source>
        <dbReference type="SAM" id="MobiDB-lite"/>
    </source>
</evidence>
<comment type="caution">
    <text evidence="2">The sequence shown here is derived from an EMBL/GenBank/DDBJ whole genome shotgun (WGS) entry which is preliminary data.</text>
</comment>
<dbReference type="Proteomes" id="UP000239698">
    <property type="component" value="Unassembled WGS sequence"/>
</dbReference>
<organism evidence="2 3">
    <name type="scientific">Rathayibacter rathayi</name>
    <name type="common">Corynebacterium rathayi</name>
    <dbReference type="NCBI Taxonomy" id="33887"/>
    <lineage>
        <taxon>Bacteria</taxon>
        <taxon>Bacillati</taxon>
        <taxon>Actinomycetota</taxon>
        <taxon>Actinomycetes</taxon>
        <taxon>Micrococcales</taxon>
        <taxon>Microbacteriaceae</taxon>
        <taxon>Rathayibacter</taxon>
    </lineage>
</organism>
<dbReference type="EMBL" id="PSVT01000028">
    <property type="protein sequence ID" value="PPH75074.1"/>
    <property type="molecule type" value="Genomic_DNA"/>
</dbReference>
<reference evidence="2 3" key="1">
    <citation type="submission" date="2018-02" db="EMBL/GenBank/DDBJ databases">
        <title>Bacteriophage NCPPB3778 and a type I-E CRISPR drive the evolution of the US Biological Select Agent, Rathayibacter toxicus.</title>
        <authorList>
            <person name="Davis E.W.II."/>
            <person name="Tabima J.F."/>
            <person name="Weisberg A.J."/>
            <person name="Lopes L.D."/>
            <person name="Wiseman M.S."/>
            <person name="Wiseman M.S."/>
            <person name="Pupko T."/>
            <person name="Belcher M.S."/>
            <person name="Sechler A.J."/>
            <person name="Tancos M.A."/>
            <person name="Schroeder B.K."/>
            <person name="Murray T.D."/>
            <person name="Luster D.G."/>
            <person name="Schneider W.L."/>
            <person name="Rogers E."/>
            <person name="Andreote F.D."/>
            <person name="Grunwald N.J."/>
            <person name="Putnam M.L."/>
            <person name="Chang J.H."/>
        </authorList>
    </citation>
    <scope>NUCLEOTIDE SEQUENCE [LARGE SCALE GENOMIC DNA]</scope>
    <source>
        <strain evidence="2 3">AY1D6</strain>
    </source>
</reference>
<sequence length="99" mass="10414">MSHSTPSATTCGQWAPGPGRAEARVPRLRAARRACRRGRRRSRAACRRRRGGTGSGRERRGPRARPPDAGAAPPPRASPGSRPGSATVASTLSRAAHGR</sequence>
<feature type="compositionally biased region" description="Basic residues" evidence="1">
    <location>
        <begin position="26"/>
        <end position="51"/>
    </location>
</feature>
<accession>A0ABX5AAJ3</accession>